<dbReference type="PANTHER" id="PTHR13317:SF4">
    <property type="entry name" value="TRANSMEMBRANE ANTERIOR POSTERIOR TRANSFORMATION PROTEIN 1 HOMOLOG"/>
    <property type="match status" value="1"/>
</dbReference>
<feature type="transmembrane region" description="Helical" evidence="7">
    <location>
        <begin position="366"/>
        <end position="387"/>
    </location>
</feature>
<dbReference type="KEGG" id="cal:CAALFM_C600710WA"/>
<reference evidence="9 10" key="3">
    <citation type="journal article" date="2013" name="Genome Biol.">
        <title>Assembly of a phased diploid Candida albicans genome facilitates allele-specific measurements and provides a simple model for repeat and indel structure.</title>
        <authorList>
            <person name="Muzzey D."/>
            <person name="Schwartz K."/>
            <person name="Weissman J.S."/>
            <person name="Sherlock G."/>
        </authorList>
    </citation>
    <scope>NUCLEOTIDE SEQUENCE [LARGE SCALE GENOMIC DNA]</scope>
    <source>
        <strain evidence="10">SC5314 / ATCC MYA-2876</strain>
    </source>
</reference>
<feature type="compositionally biased region" description="Low complexity" evidence="6">
    <location>
        <begin position="8"/>
        <end position="17"/>
    </location>
</feature>
<evidence type="ECO:0000256" key="6">
    <source>
        <dbReference type="SAM" id="MobiDB-lite"/>
    </source>
</evidence>
<evidence type="ECO:0000256" key="7">
    <source>
        <dbReference type="SAM" id="Phobius"/>
    </source>
</evidence>
<dbReference type="FunCoup" id="A0A1D8PPE9">
    <property type="interactions" value="281"/>
</dbReference>
<organism evidence="9 10">
    <name type="scientific">Candida albicans (strain SC5314 / ATCC MYA-2876)</name>
    <name type="common">Yeast</name>
    <dbReference type="NCBI Taxonomy" id="237561"/>
    <lineage>
        <taxon>Eukaryota</taxon>
        <taxon>Fungi</taxon>
        <taxon>Dikarya</taxon>
        <taxon>Ascomycota</taxon>
        <taxon>Saccharomycotina</taxon>
        <taxon>Pichiomycetes</taxon>
        <taxon>Debaryomycetaceae</taxon>
        <taxon>Candida/Lodderomyces clade</taxon>
        <taxon>Candida</taxon>
    </lineage>
</organism>
<comment type="subcellular location">
    <subcellularLocation>
        <location evidence="1">Membrane</location>
        <topology evidence="1">Multi-pass membrane protein</topology>
    </subcellularLocation>
</comment>
<feature type="transmembrane region" description="Helical" evidence="7">
    <location>
        <begin position="185"/>
        <end position="203"/>
    </location>
</feature>
<dbReference type="GeneID" id="3647073"/>
<evidence type="ECO:0000256" key="1">
    <source>
        <dbReference type="ARBA" id="ARBA00004141"/>
    </source>
</evidence>
<evidence type="ECO:0000256" key="3">
    <source>
        <dbReference type="ARBA" id="ARBA00022692"/>
    </source>
</evidence>
<feature type="region of interest" description="Disordered" evidence="6">
    <location>
        <begin position="1"/>
        <end position="61"/>
    </location>
</feature>
<dbReference type="AlphaFoldDB" id="A0A1D8PPE9"/>
<evidence type="ECO:0000313" key="10">
    <source>
        <dbReference type="Proteomes" id="UP000000559"/>
    </source>
</evidence>
<evidence type="ECO:0000256" key="4">
    <source>
        <dbReference type="ARBA" id="ARBA00022989"/>
    </source>
</evidence>
<dbReference type="EMBL" id="CP017628">
    <property type="protein sequence ID" value="AOW30017.1"/>
    <property type="molecule type" value="Genomic_DNA"/>
</dbReference>
<dbReference type="Pfam" id="PF05346">
    <property type="entry name" value="DUF747"/>
    <property type="match status" value="1"/>
</dbReference>
<dbReference type="RefSeq" id="XP_711330.2">
    <property type="nucleotide sequence ID" value="XM_706238.2"/>
</dbReference>
<protein>
    <submittedName>
        <fullName evidence="9">Uncharacterized protein</fullName>
    </submittedName>
</protein>
<dbReference type="PANTHER" id="PTHR13317">
    <property type="entry name" value="TRANSMEMBRANE ANTERIOR POSTERIOR TRANSFORMATION PROTEIN 1 HOMOLOG"/>
    <property type="match status" value="1"/>
</dbReference>
<sequence>MRRKRSNGGHSSRSNSRGRTKTTDSIVNNEIEEPFPQVRGKSKTTTKDQLKPCKSSDQAQSRSRANSVFSFIFDKISVHQPRKDGSKGFSLYKLLLLELNLNSNDTLTSEKSTDSMNDNHFEELQNMIKIPFCLEKFMIFGLLVCLNSFLSLFTLAPLKVLIISSQSAYQFLTKQQTFQFCRFRLIKKDVITLSIIILSIVVLSNRKLDISRMYHDVRGQTDIKLYVMFGVLECAEKLCSSIGQDILNVLYESSPNRNIYRFASFYLLSTFYLSFHAYILIYQTVSLNVAANSYSNALMTLLLSNQFSELKSSVFKKFEREGLFQITMADLTERFQLSLMLGIIALKNLLQLSVTGGLIPNSWKSWNRWVGAVFGPSVVVIGSEIFVDWIKHCFIAKFNKIRPKVYKNFLYVSCLDFLEVFKANTKSGKSSHEFTDYIVLTRRIGLPLLASVVCFLRMILADLKHIFVFPVAGSNFYAIITSGSLIVLTFFTLLLTRVILCMLIFKIANVLVTQHKQHQEKLRKKLNDFRSVAATRDYLSEGTPSPPDNRTNDTSIDINDSAVGTYLSSPLGLSFLPGSPNTEPSTINPTTRAQLYDADEKIPPTIEEKRNKQLLQGVLNEDSWCSDSGDEGLSQVMRYKMSSKRIW</sequence>
<reference evidence="9 10" key="1">
    <citation type="journal article" date="2004" name="Proc. Natl. Acad. Sci. U.S.A.">
        <title>The diploid genome sequence of Candida albicans.</title>
        <authorList>
            <person name="Jones T."/>
            <person name="Federspiel N.A."/>
            <person name="Chibana H."/>
            <person name="Dungan J."/>
            <person name="Kalman S."/>
            <person name="Magee B.B."/>
            <person name="Newport G."/>
            <person name="Thorstenson Y.R."/>
            <person name="Agabian N."/>
            <person name="Magee P.T."/>
            <person name="Davis R.W."/>
            <person name="Scherer S."/>
        </authorList>
    </citation>
    <scope>NUCLEOTIDE SEQUENCE [LARGE SCALE GENOMIC DNA]</scope>
    <source>
        <strain evidence="10">SC5314 / ATCC MYA-2876</strain>
    </source>
</reference>
<accession>A0A1D8PPE9</accession>
<feature type="transmembrane region" description="Helical" evidence="7">
    <location>
        <begin position="137"/>
        <end position="165"/>
    </location>
</feature>
<comment type="similarity">
    <text evidence="2">Belongs to the TAPT1 family.</text>
</comment>
<feature type="transmembrane region" description="Helical" evidence="7">
    <location>
        <begin position="467"/>
        <end position="488"/>
    </location>
</feature>
<gene>
    <name evidence="9" type="ordered locus">CAALFM_C600710WA</name>
    <name evidence="8" type="ordered locus">orf19.11142</name>
</gene>
<dbReference type="OrthoDB" id="5376140at2759"/>
<dbReference type="InParanoid" id="A0A1D8PPE9"/>
<evidence type="ECO:0000313" key="9">
    <source>
        <dbReference type="EMBL" id="AOW30017.1"/>
    </source>
</evidence>
<evidence type="ECO:0000256" key="2">
    <source>
        <dbReference type="ARBA" id="ARBA00008803"/>
    </source>
</evidence>
<keyword evidence="3 7" id="KW-0812">Transmembrane</keyword>
<dbReference type="InterPro" id="IPR008010">
    <property type="entry name" value="Tatp1"/>
</dbReference>
<reference evidence="9 10" key="2">
    <citation type="journal article" date="2007" name="Genome Biol.">
        <title>Assembly of the Candida albicans genome into sixteen supercontigs aligned on the eight chromosomes.</title>
        <authorList>
            <person name="van het Hoog M."/>
            <person name="Rast T.J."/>
            <person name="Martchenko M."/>
            <person name="Grindle S."/>
            <person name="Dignard D."/>
            <person name="Hogues H."/>
            <person name="Cuomo C."/>
            <person name="Berriman M."/>
            <person name="Scherer S."/>
            <person name="Magee B.B."/>
            <person name="Whiteway M."/>
            <person name="Chibana H."/>
            <person name="Nantel A."/>
            <person name="Magee P.T."/>
        </authorList>
    </citation>
    <scope>GENOME REANNOTATION</scope>
    <source>
        <strain evidence="10">SC5314 / ATCC MYA-2876</strain>
    </source>
</reference>
<feature type="transmembrane region" description="Helical" evidence="7">
    <location>
        <begin position="259"/>
        <end position="279"/>
    </location>
</feature>
<dbReference type="VEuPathDB" id="FungiDB:C6_00710W_A"/>
<keyword evidence="5 7" id="KW-0472">Membrane</keyword>
<keyword evidence="10" id="KW-1185">Reference proteome</keyword>
<proteinExistence type="inferred from homology"/>
<feature type="transmembrane region" description="Helical" evidence="7">
    <location>
        <begin position="444"/>
        <end position="460"/>
    </location>
</feature>
<dbReference type="Proteomes" id="UP000000559">
    <property type="component" value="Chromosome 6"/>
</dbReference>
<name>A0A1D8PPE9_CANAL</name>
<evidence type="ECO:0000313" key="8">
    <source>
        <dbReference type="CGD" id="CAL0000190699"/>
    </source>
</evidence>
<evidence type="ECO:0000256" key="5">
    <source>
        <dbReference type="ARBA" id="ARBA00023136"/>
    </source>
</evidence>
<dbReference type="GO" id="GO:0005789">
    <property type="term" value="C:endoplasmic reticulum membrane"/>
    <property type="evidence" value="ECO:0000318"/>
    <property type="project" value="GO_Central"/>
</dbReference>
<dbReference type="CGD" id="CAL0000190699">
    <property type="gene designation" value="orf19.11142"/>
</dbReference>
<keyword evidence="4 7" id="KW-1133">Transmembrane helix</keyword>